<keyword evidence="3" id="KW-1185">Reference proteome</keyword>
<organism evidence="2 3">
    <name type="scientific">Dactylonectria estremocensis</name>
    <dbReference type="NCBI Taxonomy" id="1079267"/>
    <lineage>
        <taxon>Eukaryota</taxon>
        <taxon>Fungi</taxon>
        <taxon>Dikarya</taxon>
        <taxon>Ascomycota</taxon>
        <taxon>Pezizomycotina</taxon>
        <taxon>Sordariomycetes</taxon>
        <taxon>Hypocreomycetidae</taxon>
        <taxon>Hypocreales</taxon>
        <taxon>Nectriaceae</taxon>
        <taxon>Dactylonectria</taxon>
    </lineage>
</organism>
<protein>
    <recommendedName>
        <fullName evidence="1">LDB19 N-terminal domain-containing protein</fullName>
    </recommendedName>
</protein>
<name>A0A9P9ID46_9HYPO</name>
<dbReference type="InterPro" id="IPR024391">
    <property type="entry name" value="LDB19_N"/>
</dbReference>
<evidence type="ECO:0000259" key="1">
    <source>
        <dbReference type="Pfam" id="PF13002"/>
    </source>
</evidence>
<sequence length="330" mass="37220">MIGEIVLDTREALEVESFSAALNLHRYDKRPLHPSCSDCTHDYLELKRWIFMDSSAPLADGKHSFTFSVRLNNDVPSSLDTPLVAFTYELRAELVLATGQLMKWGKNFDVRRSLCEPGLPHDFPLSFPEPRIDACLSMKRVIHPDEISKVQFRLCVIKAQPGGGICAWELTSVEWMLEEMVETKVTLCVRHIEDEGNLPNRGRQTKTHILGKGRMLSGWRSGQGLQGIFAALEFEYGPISKMASKRKTTYACDETINNTVKVSHALIIKISLPTVTMMRDEPVGSLASNGAKLIRIRRPVILTRHREDLESVEETLPVYTDIQLDPPAYV</sequence>
<dbReference type="Proteomes" id="UP000717696">
    <property type="component" value="Unassembled WGS sequence"/>
</dbReference>
<comment type="caution">
    <text evidence="2">The sequence shown here is derived from an EMBL/GenBank/DDBJ whole genome shotgun (WGS) entry which is preliminary data.</text>
</comment>
<reference evidence="2" key="1">
    <citation type="journal article" date="2021" name="Nat. Commun.">
        <title>Genetic determinants of endophytism in the Arabidopsis root mycobiome.</title>
        <authorList>
            <person name="Mesny F."/>
            <person name="Miyauchi S."/>
            <person name="Thiergart T."/>
            <person name="Pickel B."/>
            <person name="Atanasova L."/>
            <person name="Karlsson M."/>
            <person name="Huettel B."/>
            <person name="Barry K.W."/>
            <person name="Haridas S."/>
            <person name="Chen C."/>
            <person name="Bauer D."/>
            <person name="Andreopoulos W."/>
            <person name="Pangilinan J."/>
            <person name="LaButti K."/>
            <person name="Riley R."/>
            <person name="Lipzen A."/>
            <person name="Clum A."/>
            <person name="Drula E."/>
            <person name="Henrissat B."/>
            <person name="Kohler A."/>
            <person name="Grigoriev I.V."/>
            <person name="Martin F.M."/>
            <person name="Hacquard S."/>
        </authorList>
    </citation>
    <scope>NUCLEOTIDE SEQUENCE</scope>
    <source>
        <strain evidence="2">MPI-CAGE-AT-0021</strain>
    </source>
</reference>
<dbReference type="InterPro" id="IPR014752">
    <property type="entry name" value="Arrestin-like_C"/>
</dbReference>
<accession>A0A9P9ID46</accession>
<evidence type="ECO:0000313" key="3">
    <source>
        <dbReference type="Proteomes" id="UP000717696"/>
    </source>
</evidence>
<dbReference type="OrthoDB" id="3832628at2759"/>
<dbReference type="AlphaFoldDB" id="A0A9P9ID46"/>
<dbReference type="Gene3D" id="2.60.40.640">
    <property type="match status" value="1"/>
</dbReference>
<dbReference type="Pfam" id="PF13002">
    <property type="entry name" value="LDB19"/>
    <property type="match status" value="1"/>
</dbReference>
<gene>
    <name evidence="2" type="ORF">B0J13DRAFT_572263</name>
</gene>
<feature type="domain" description="LDB19 N-terminal" evidence="1">
    <location>
        <begin position="30"/>
        <end position="193"/>
    </location>
</feature>
<evidence type="ECO:0000313" key="2">
    <source>
        <dbReference type="EMBL" id="KAH7115502.1"/>
    </source>
</evidence>
<proteinExistence type="predicted"/>
<dbReference type="EMBL" id="JAGMUU010000038">
    <property type="protein sequence ID" value="KAH7115502.1"/>
    <property type="molecule type" value="Genomic_DNA"/>
</dbReference>